<comment type="caution">
    <text evidence="1">The sequence shown here is derived from an EMBL/GenBank/DDBJ whole genome shotgun (WGS) entry which is preliminary data.</text>
</comment>
<evidence type="ECO:0000313" key="1">
    <source>
        <dbReference type="EMBL" id="TEB32894.1"/>
    </source>
</evidence>
<gene>
    <name evidence="1" type="ORF">FA13DRAFT_1731414</name>
</gene>
<accession>A0A4Y7TFZ6</accession>
<evidence type="ECO:0000313" key="2">
    <source>
        <dbReference type="Proteomes" id="UP000298030"/>
    </source>
</evidence>
<reference evidence="1 2" key="1">
    <citation type="journal article" date="2019" name="Nat. Ecol. Evol.">
        <title>Megaphylogeny resolves global patterns of mushroom evolution.</title>
        <authorList>
            <person name="Varga T."/>
            <person name="Krizsan K."/>
            <person name="Foldi C."/>
            <person name="Dima B."/>
            <person name="Sanchez-Garcia M."/>
            <person name="Sanchez-Ramirez S."/>
            <person name="Szollosi G.J."/>
            <person name="Szarkandi J.G."/>
            <person name="Papp V."/>
            <person name="Albert L."/>
            <person name="Andreopoulos W."/>
            <person name="Angelini C."/>
            <person name="Antonin V."/>
            <person name="Barry K.W."/>
            <person name="Bougher N.L."/>
            <person name="Buchanan P."/>
            <person name="Buyck B."/>
            <person name="Bense V."/>
            <person name="Catcheside P."/>
            <person name="Chovatia M."/>
            <person name="Cooper J."/>
            <person name="Damon W."/>
            <person name="Desjardin D."/>
            <person name="Finy P."/>
            <person name="Geml J."/>
            <person name="Haridas S."/>
            <person name="Hughes K."/>
            <person name="Justo A."/>
            <person name="Karasinski D."/>
            <person name="Kautmanova I."/>
            <person name="Kiss B."/>
            <person name="Kocsube S."/>
            <person name="Kotiranta H."/>
            <person name="LaButti K.M."/>
            <person name="Lechner B.E."/>
            <person name="Liimatainen K."/>
            <person name="Lipzen A."/>
            <person name="Lukacs Z."/>
            <person name="Mihaltcheva S."/>
            <person name="Morgado L.N."/>
            <person name="Niskanen T."/>
            <person name="Noordeloos M.E."/>
            <person name="Ohm R.A."/>
            <person name="Ortiz-Santana B."/>
            <person name="Ovrebo C."/>
            <person name="Racz N."/>
            <person name="Riley R."/>
            <person name="Savchenko A."/>
            <person name="Shiryaev A."/>
            <person name="Soop K."/>
            <person name="Spirin V."/>
            <person name="Szebenyi C."/>
            <person name="Tomsovsky M."/>
            <person name="Tulloss R.E."/>
            <person name="Uehling J."/>
            <person name="Grigoriev I.V."/>
            <person name="Vagvolgyi C."/>
            <person name="Papp T."/>
            <person name="Martin F.M."/>
            <person name="Miettinen O."/>
            <person name="Hibbett D.S."/>
            <person name="Nagy L.G."/>
        </authorList>
    </citation>
    <scope>NUCLEOTIDE SEQUENCE [LARGE SCALE GENOMIC DNA]</scope>
    <source>
        <strain evidence="1 2">FP101781</strain>
    </source>
</reference>
<name>A0A4Y7TFZ6_COPMI</name>
<dbReference type="EMBL" id="QPFP01000014">
    <property type="protein sequence ID" value="TEB32894.1"/>
    <property type="molecule type" value="Genomic_DNA"/>
</dbReference>
<dbReference type="InterPro" id="IPR032675">
    <property type="entry name" value="LRR_dom_sf"/>
</dbReference>
<dbReference type="STRING" id="71717.A0A4Y7TFZ6"/>
<dbReference type="AlphaFoldDB" id="A0A4Y7TFZ6"/>
<sequence length="597" mass="66889">MSDSVPDKPCAAVLADQSAGANPGRHAEVTVAEVGQATRSEGPVQQVLLSQDILPEIVACLEEVSEATRWKDVIARLLVTNKAFFHAGIGSLWKSLDSLVPIFRLLPWFTTQSYTGVWLFKYSGADDWARFNLYSPCIRRFSFPQTYEATEWMKPPQIVELLTLPERPTHLFPNLHHVSIWYIPDVVTPVPSLFFLVSPSLRTFEFLEVDSWRNSAATNDAMPSDDLLTILPRLYTSCSNIVSFSYSGPTNDTLILLLFQLKSLKRIRLSSTSRLDTFILRCLHQLPLVEEIDIELPLLHANAAEWATPTTPGSGLSTLRALTVFTTPFGHGRTVCSLAPGPHLRELCLRFLTSPLIQLFKLCGLSYLEPNPNLEKLSFEFSGQHVHLSSDPGVLDTALELLRGQEMFPVLMNNLKSIQQFRFTDAPRDLAIAICPIVTRAMPFWKGVTCVTFRIDLSTGDPSTDVGRSPDPFPGLLFLVSTVWKCCPKLQEFEYHFNWDLIAGENLTAPPTNSTQGQGPTTNSCHPLRRLWINTGAADITRFTLSPSRKADIAMFLDRLFPKLNDLGGSVGELWDDVRILVKEFQMQRIRVGRTED</sequence>
<dbReference type="Proteomes" id="UP000298030">
    <property type="component" value="Unassembled WGS sequence"/>
</dbReference>
<proteinExistence type="predicted"/>
<keyword evidence="2" id="KW-1185">Reference proteome</keyword>
<dbReference type="Gene3D" id="3.80.10.10">
    <property type="entry name" value="Ribonuclease Inhibitor"/>
    <property type="match status" value="1"/>
</dbReference>
<dbReference type="OrthoDB" id="3155496at2759"/>
<protein>
    <recommendedName>
        <fullName evidence="3">F-box domain-containing protein</fullName>
    </recommendedName>
</protein>
<evidence type="ECO:0008006" key="3">
    <source>
        <dbReference type="Google" id="ProtNLM"/>
    </source>
</evidence>
<organism evidence="1 2">
    <name type="scientific">Coprinellus micaceus</name>
    <name type="common">Glistening ink-cap mushroom</name>
    <name type="synonym">Coprinus micaceus</name>
    <dbReference type="NCBI Taxonomy" id="71717"/>
    <lineage>
        <taxon>Eukaryota</taxon>
        <taxon>Fungi</taxon>
        <taxon>Dikarya</taxon>
        <taxon>Basidiomycota</taxon>
        <taxon>Agaricomycotina</taxon>
        <taxon>Agaricomycetes</taxon>
        <taxon>Agaricomycetidae</taxon>
        <taxon>Agaricales</taxon>
        <taxon>Agaricineae</taxon>
        <taxon>Psathyrellaceae</taxon>
        <taxon>Coprinellus</taxon>
    </lineage>
</organism>